<organism evidence="3 4">
    <name type="scientific">Rhizobium leguminosarum</name>
    <dbReference type="NCBI Taxonomy" id="384"/>
    <lineage>
        <taxon>Bacteria</taxon>
        <taxon>Pseudomonadati</taxon>
        <taxon>Pseudomonadota</taxon>
        <taxon>Alphaproteobacteria</taxon>
        <taxon>Hyphomicrobiales</taxon>
        <taxon>Rhizobiaceae</taxon>
        <taxon>Rhizobium/Agrobacterium group</taxon>
        <taxon>Rhizobium</taxon>
    </lineage>
</organism>
<evidence type="ECO:0000259" key="2">
    <source>
        <dbReference type="Pfam" id="PF13145"/>
    </source>
</evidence>
<evidence type="ECO:0000313" key="4">
    <source>
        <dbReference type="Proteomes" id="UP000283817"/>
    </source>
</evidence>
<dbReference type="InterPro" id="IPR000297">
    <property type="entry name" value="PPIase_PpiC"/>
</dbReference>
<evidence type="ECO:0000313" key="3">
    <source>
        <dbReference type="EMBL" id="RWX37378.1"/>
    </source>
</evidence>
<evidence type="ECO:0000256" key="1">
    <source>
        <dbReference type="SAM" id="Phobius"/>
    </source>
</evidence>
<reference evidence="3 4" key="1">
    <citation type="submission" date="2019-01" db="EMBL/GenBank/DDBJ databases">
        <title>RHIZO-ID as a novel technology for direct rhizobia identification.</title>
        <authorList>
            <person name="De Meyer S.E."/>
        </authorList>
    </citation>
    <scope>NUCLEOTIDE SEQUENCE [LARGE SCALE GENOMIC DNA]</scope>
    <source>
        <strain evidence="3 4">WSM448</strain>
    </source>
</reference>
<name>A0A444ID48_RHILE</name>
<dbReference type="RefSeq" id="WP_128409519.1">
    <property type="nucleotide sequence ID" value="NZ_SBHX01000002.1"/>
</dbReference>
<proteinExistence type="predicted"/>
<feature type="domain" description="PpiC" evidence="2">
    <location>
        <begin position="118"/>
        <end position="245"/>
    </location>
</feature>
<keyword evidence="1" id="KW-1133">Transmembrane helix</keyword>
<protein>
    <submittedName>
        <fullName evidence="3">Peptidyl-prolyl cis-trans isomerase</fullName>
    </submittedName>
</protein>
<comment type="caution">
    <text evidence="3">The sequence shown here is derived from an EMBL/GenBank/DDBJ whole genome shotgun (WGS) entry which is preliminary data.</text>
</comment>
<dbReference type="EMBL" id="SBHX01000002">
    <property type="protein sequence ID" value="RWX37378.1"/>
    <property type="molecule type" value="Genomic_DNA"/>
</dbReference>
<keyword evidence="1" id="KW-0812">Transmembrane</keyword>
<dbReference type="GO" id="GO:0003755">
    <property type="term" value="F:peptidyl-prolyl cis-trans isomerase activity"/>
    <property type="evidence" value="ECO:0007669"/>
    <property type="project" value="InterPro"/>
</dbReference>
<accession>A0A444ID48</accession>
<dbReference type="Pfam" id="PF13145">
    <property type="entry name" value="Rotamase_2"/>
    <property type="match status" value="1"/>
</dbReference>
<feature type="transmembrane region" description="Helical" evidence="1">
    <location>
        <begin position="7"/>
        <end position="27"/>
    </location>
</feature>
<dbReference type="Proteomes" id="UP000283817">
    <property type="component" value="Unassembled WGS sequence"/>
</dbReference>
<sequence>MLIRKVLVEPLFHFLILGVVVFSLYTLTRQPMTVGEDLAVVVDDGQFARIFDTYSRTWQRPPTEDELKGLVEGYIKEEIFYREGQKMGLAQDDTVFRRRMQQKMEFLLEPSVEELTPKPGELEAYFTAHAQEYRLPEKLAFRQIFFRSEHAGDKGDLSATAVLSKLKSDAASIDLTSLGDSSLLPERMVLSDAELIATSFGQDYVSELVSAPENRWYGPIRSAYGVHLVFVSERLMSHPPAFSDVGAAVLADWGSARRKDIADERYAAMKKRYDIKISWPRDIDTSPIKTSSLP</sequence>
<keyword evidence="1" id="KW-0472">Membrane</keyword>
<dbReference type="AlphaFoldDB" id="A0A444ID48"/>
<gene>
    <name evidence="3" type="ORF">EHI47_00530</name>
</gene>
<keyword evidence="3" id="KW-0413">Isomerase</keyword>